<dbReference type="EMBL" id="CP158252">
    <property type="protein sequence ID" value="XDJ41488.1"/>
    <property type="molecule type" value="Genomic_DNA"/>
</dbReference>
<evidence type="ECO:0000256" key="1">
    <source>
        <dbReference type="SAM" id="MobiDB-lite"/>
    </source>
</evidence>
<organism evidence="4">
    <name type="scientific">Castellaniella ginsengisoli</name>
    <dbReference type="NCBI Taxonomy" id="546114"/>
    <lineage>
        <taxon>Bacteria</taxon>
        <taxon>Pseudomonadati</taxon>
        <taxon>Pseudomonadota</taxon>
        <taxon>Betaproteobacteria</taxon>
        <taxon>Burkholderiales</taxon>
        <taxon>Alcaligenaceae</taxon>
        <taxon>Castellaniella</taxon>
    </lineage>
</organism>
<dbReference type="SUPFAM" id="SSF53474">
    <property type="entry name" value="alpha/beta-Hydrolases"/>
    <property type="match status" value="1"/>
</dbReference>
<dbReference type="CDD" id="cd02440">
    <property type="entry name" value="AdoMet_MTases"/>
    <property type="match status" value="1"/>
</dbReference>
<feature type="domain" description="Methyltransferase type 12" evidence="2">
    <location>
        <begin position="305"/>
        <end position="401"/>
    </location>
</feature>
<dbReference type="InterPro" id="IPR000073">
    <property type="entry name" value="AB_hydrolase_1"/>
</dbReference>
<dbReference type="Pfam" id="PF08242">
    <property type="entry name" value="Methyltransf_12"/>
    <property type="match status" value="1"/>
</dbReference>
<dbReference type="InterPro" id="IPR029063">
    <property type="entry name" value="SAM-dependent_MTases_sf"/>
</dbReference>
<evidence type="ECO:0000313" key="4">
    <source>
        <dbReference type="EMBL" id="XDJ41488.1"/>
    </source>
</evidence>
<protein>
    <submittedName>
        <fullName evidence="4">Methyltransferase</fullName>
    </submittedName>
</protein>
<dbReference type="Pfam" id="PF12697">
    <property type="entry name" value="Abhydrolase_6"/>
    <property type="match status" value="1"/>
</dbReference>
<feature type="region of interest" description="Disordered" evidence="1">
    <location>
        <begin position="237"/>
        <end position="264"/>
    </location>
</feature>
<dbReference type="PANTHER" id="PTHR43861">
    <property type="entry name" value="TRANS-ACONITATE 2-METHYLTRANSFERASE-RELATED"/>
    <property type="match status" value="1"/>
</dbReference>
<dbReference type="PANTHER" id="PTHR43861:SF1">
    <property type="entry name" value="TRANS-ACONITATE 2-METHYLTRANSFERASE"/>
    <property type="match status" value="1"/>
</dbReference>
<dbReference type="AlphaFoldDB" id="A0AB39CHN9"/>
<reference evidence="4" key="1">
    <citation type="submission" date="2024-05" db="EMBL/GenBank/DDBJ databases">
        <authorList>
            <person name="Luo Y.-C."/>
            <person name="Nicholds J."/>
            <person name="Mortimer T."/>
            <person name="Maboni G."/>
        </authorList>
    </citation>
    <scope>NUCLEOTIDE SEQUENCE</scope>
    <source>
        <strain evidence="4">153920</strain>
    </source>
</reference>
<dbReference type="GO" id="GO:0008168">
    <property type="term" value="F:methyltransferase activity"/>
    <property type="evidence" value="ECO:0007669"/>
    <property type="project" value="UniProtKB-KW"/>
</dbReference>
<sequence length="522" mass="56449">MNPAWPPAAAAPAGGAPTLVFVHGWGFDAGFWDAVRTRLQAWPQRTLERGYFASHPMPDEALPEGPLVAIGHSFGYLSLLAQLARRRPQPCAWISINGFARFSAGDDFPHGVDPRLMRRMRSRLAVAPAEVVDEFRRRCGAAPAQAAPCLSMLARDLQAMQALDLRDSVRRRSAPMLALAGSEDPIVPVRMAAKALPACDIDWLRGGGHLLPLEAPEWCAARIAGFLSRHGLAPAAQAGSRASRPTFAAGETVRRSPKPRSSGIGMRFGAAAHGYDRHAGVQREVASRLAARIARLDLPARPRILEIGCGTGLLTRMLGALFSEADWTITDVSPAMLEQARRHLRLGGVSRYQVMDGEAPRLEGGSGRFDLICSSMALQWFEDPVRGLARLTALLAPAGHLAVALPVDGTFAEWRQAHEAVGLCPRLIPFPRPECLRMACEDRPVRIEVEHLVDECGGALAFLRGLKGVGATASREDSLPLSLAALRRVCAEFDRAGGRCSYRIAYGLWRRPGGPAHQDTVS</sequence>
<gene>
    <name evidence="4" type="ORF">ABRY99_11155</name>
</gene>
<dbReference type="GO" id="GO:0032259">
    <property type="term" value="P:methylation"/>
    <property type="evidence" value="ECO:0007669"/>
    <property type="project" value="UniProtKB-KW"/>
</dbReference>
<keyword evidence="4" id="KW-0808">Transferase</keyword>
<evidence type="ECO:0000259" key="3">
    <source>
        <dbReference type="Pfam" id="PF12697"/>
    </source>
</evidence>
<name>A0AB39CHN9_9BURK</name>
<evidence type="ECO:0000259" key="2">
    <source>
        <dbReference type="Pfam" id="PF08242"/>
    </source>
</evidence>
<keyword evidence="4" id="KW-0489">Methyltransferase</keyword>
<dbReference type="SUPFAM" id="SSF53335">
    <property type="entry name" value="S-adenosyl-L-methionine-dependent methyltransferases"/>
    <property type="match status" value="1"/>
</dbReference>
<feature type="domain" description="AB hydrolase-1" evidence="3">
    <location>
        <begin position="19"/>
        <end position="221"/>
    </location>
</feature>
<accession>A0AB39CHN9</accession>
<dbReference type="Gene3D" id="3.40.50.1820">
    <property type="entry name" value="alpha/beta hydrolase"/>
    <property type="match status" value="1"/>
</dbReference>
<dbReference type="Gene3D" id="3.40.50.150">
    <property type="entry name" value="Vaccinia Virus protein VP39"/>
    <property type="match status" value="1"/>
</dbReference>
<dbReference type="InterPro" id="IPR029058">
    <property type="entry name" value="AB_hydrolase_fold"/>
</dbReference>
<dbReference type="InterPro" id="IPR013217">
    <property type="entry name" value="Methyltransf_12"/>
</dbReference>
<proteinExistence type="predicted"/>